<sequence>MVAAGEGRFGKVYTAVNNLSGELIAMKEVQIRLQPNDHRSIKEALDEIKIFEGIKHPNLVRYYGVEVHKEELLIFMELCNEGSLESAAQANLPETLIRKYTCQLLEAVHTLHEHGIVHRDIKSANVFLTSEGQVKLGDFGCCIRLKSQSTIPGELCEFVGTPAYMAPEVFTRNRSGGHGRAADIWGVGCVVLEMASGQRPWHELESSYQIMFRVGMGEAPTAPHSLSEEGQDFLDHCFEIDPSARWTSGHLLDHPFTKVSQRLWDLNRANNLVTNKLLETGVVVVPLVFKV</sequence>
<gene>
    <name evidence="8" type="ORF">LAZ67_19002012</name>
</gene>
<dbReference type="Gene3D" id="1.10.510.10">
    <property type="entry name" value="Transferase(Phosphotransferase) domain 1"/>
    <property type="match status" value="1"/>
</dbReference>
<evidence type="ECO:0000256" key="6">
    <source>
        <dbReference type="ARBA" id="ARBA00022840"/>
    </source>
</evidence>
<organism evidence="8 9">
    <name type="scientific">Cordylochernes scorpioides</name>
    <dbReference type="NCBI Taxonomy" id="51811"/>
    <lineage>
        <taxon>Eukaryota</taxon>
        <taxon>Metazoa</taxon>
        <taxon>Ecdysozoa</taxon>
        <taxon>Arthropoda</taxon>
        <taxon>Chelicerata</taxon>
        <taxon>Arachnida</taxon>
        <taxon>Pseudoscorpiones</taxon>
        <taxon>Cheliferoidea</taxon>
        <taxon>Chernetidae</taxon>
        <taxon>Cordylochernes</taxon>
    </lineage>
</organism>
<evidence type="ECO:0000313" key="8">
    <source>
        <dbReference type="EMBL" id="UYV80860.1"/>
    </source>
</evidence>
<evidence type="ECO:0000256" key="2">
    <source>
        <dbReference type="ARBA" id="ARBA00022527"/>
    </source>
</evidence>
<dbReference type="PANTHER" id="PTHR48016">
    <property type="entry name" value="MAP KINASE KINASE KINASE SSK2-RELATED-RELATED"/>
    <property type="match status" value="1"/>
</dbReference>
<dbReference type="EMBL" id="CP092881">
    <property type="protein sequence ID" value="UYV80860.1"/>
    <property type="molecule type" value="Genomic_DNA"/>
</dbReference>
<keyword evidence="4" id="KW-0547">Nucleotide-binding</keyword>
<dbReference type="InterPro" id="IPR011009">
    <property type="entry name" value="Kinase-like_dom_sf"/>
</dbReference>
<comment type="similarity">
    <text evidence="1">Belongs to the protein kinase superfamily. STE Ser/Thr protein kinase family. MAP kinase kinase kinase subfamily.</text>
</comment>
<protein>
    <submittedName>
        <fullName evidence="8">MAP3K4</fullName>
    </submittedName>
</protein>
<dbReference type="InterPro" id="IPR000719">
    <property type="entry name" value="Prot_kinase_dom"/>
</dbReference>
<name>A0ABY6LI53_9ARAC</name>
<evidence type="ECO:0000256" key="5">
    <source>
        <dbReference type="ARBA" id="ARBA00022777"/>
    </source>
</evidence>
<dbReference type="SUPFAM" id="SSF56112">
    <property type="entry name" value="Protein kinase-like (PK-like)"/>
    <property type="match status" value="1"/>
</dbReference>
<dbReference type="PANTHER" id="PTHR48016:SF32">
    <property type="entry name" value="MITOGEN-ACTIVATED PROTEIN KINASE KINASE KINASE 4"/>
    <property type="match status" value="1"/>
</dbReference>
<evidence type="ECO:0000313" key="9">
    <source>
        <dbReference type="Proteomes" id="UP001235939"/>
    </source>
</evidence>
<dbReference type="PROSITE" id="PS50011">
    <property type="entry name" value="PROTEIN_KINASE_DOM"/>
    <property type="match status" value="1"/>
</dbReference>
<proteinExistence type="inferred from homology"/>
<evidence type="ECO:0000259" key="7">
    <source>
        <dbReference type="PROSITE" id="PS50011"/>
    </source>
</evidence>
<accession>A0ABY6LI53</accession>
<evidence type="ECO:0000256" key="4">
    <source>
        <dbReference type="ARBA" id="ARBA00022741"/>
    </source>
</evidence>
<dbReference type="SMART" id="SM00220">
    <property type="entry name" value="S_TKc"/>
    <property type="match status" value="1"/>
</dbReference>
<keyword evidence="3" id="KW-0808">Transferase</keyword>
<dbReference type="InterPro" id="IPR050538">
    <property type="entry name" value="MAP_kinase_kinase_kinase"/>
</dbReference>
<feature type="domain" description="Protein kinase" evidence="7">
    <location>
        <begin position="1"/>
        <end position="257"/>
    </location>
</feature>
<evidence type="ECO:0000256" key="1">
    <source>
        <dbReference type="ARBA" id="ARBA00006529"/>
    </source>
</evidence>
<dbReference type="PROSITE" id="PS00108">
    <property type="entry name" value="PROTEIN_KINASE_ST"/>
    <property type="match status" value="1"/>
</dbReference>
<dbReference type="InterPro" id="IPR008271">
    <property type="entry name" value="Ser/Thr_kinase_AS"/>
</dbReference>
<dbReference type="Pfam" id="PF00069">
    <property type="entry name" value="Pkinase"/>
    <property type="match status" value="1"/>
</dbReference>
<keyword evidence="6" id="KW-0067">ATP-binding</keyword>
<keyword evidence="5" id="KW-0418">Kinase</keyword>
<keyword evidence="9" id="KW-1185">Reference proteome</keyword>
<dbReference type="Proteomes" id="UP001235939">
    <property type="component" value="Chromosome 19"/>
</dbReference>
<reference evidence="8 9" key="1">
    <citation type="submission" date="2022-01" db="EMBL/GenBank/DDBJ databases">
        <title>A chromosomal length assembly of Cordylochernes scorpioides.</title>
        <authorList>
            <person name="Zeh D."/>
            <person name="Zeh J."/>
        </authorList>
    </citation>
    <scope>NUCLEOTIDE SEQUENCE [LARGE SCALE GENOMIC DNA]</scope>
    <source>
        <strain evidence="8">IN4F17</strain>
        <tissue evidence="8">Whole Body</tissue>
    </source>
</reference>
<evidence type="ECO:0000256" key="3">
    <source>
        <dbReference type="ARBA" id="ARBA00022679"/>
    </source>
</evidence>
<keyword evidence="2" id="KW-0723">Serine/threonine-protein kinase</keyword>